<keyword evidence="5 16" id="KW-0479">Metal-binding</keyword>
<keyword evidence="3" id="KW-0813">Transport</keyword>
<feature type="domain" description="P-type ATPase C-terminal" evidence="20">
    <location>
        <begin position="1150"/>
        <end position="1397"/>
    </location>
</feature>
<feature type="transmembrane region" description="Helical" evidence="17">
    <location>
        <begin position="1302"/>
        <end position="1320"/>
    </location>
</feature>
<dbReference type="VEuPathDB" id="FungiDB:AMAG_03736"/>
<evidence type="ECO:0000256" key="15">
    <source>
        <dbReference type="PIRSR" id="PIRSR606539-2"/>
    </source>
</evidence>
<keyword evidence="11 17" id="KW-0472">Membrane</keyword>
<evidence type="ECO:0000256" key="13">
    <source>
        <dbReference type="ARBA" id="ARBA00049128"/>
    </source>
</evidence>
<accession>A0A0L0SAN9</accession>
<dbReference type="GO" id="GO:0016887">
    <property type="term" value="F:ATP hydrolysis activity"/>
    <property type="evidence" value="ECO:0007669"/>
    <property type="project" value="InterPro"/>
</dbReference>
<dbReference type="PROSITE" id="PS00154">
    <property type="entry name" value="ATPASE_E1_E2"/>
    <property type="match status" value="1"/>
</dbReference>
<dbReference type="InterPro" id="IPR036412">
    <property type="entry name" value="HAD-like_sf"/>
</dbReference>
<dbReference type="Gene3D" id="3.40.1110.10">
    <property type="entry name" value="Calcium-transporting ATPase, cytoplasmic domain N"/>
    <property type="match status" value="2"/>
</dbReference>
<sequence>MTRASSPTRDTHDAVHDAPAVAPPPPLPPPAPAHVSAPPSSSARKPASGFSFQRFLRRFAAPARAVKVSLRRNRHGPARHHHDAAAARKQQADPAAAGKPPHPDDEKTPLTPAAASGSPYPHDSPLAVLAGSAEADSDVRRVWINHAPPPPMMPTADSSSAAPAAPAVAPTGPSATAPVVRFPSNAISTTKYSPLSFLPKNLYEQFRRVANSYFLLMVVLQFIPTLEVADPSFAALPIILIVAATAMKDAVEDFRRRLQDNRLNEATTATLRGWTNVNVPPPTWRTRMVRAITAPVRGLVSGAAEPVLAANTSATPEWATTKWKHVQVGDLVRLHNNESVPADIAILSTSELDSMCYVETKSLDGETNLKIRRGPTETAWIRTPADCARLEGIVQSELPNPAIYKFHGTMVVRRKRGDRPMQRALPVPTAPKKPSLAAAGRMGSKEELLAQDAAAAVALDSPGMDPSPEYQAVIAHDRAAARSPVLHAHHRHGQSVDIRPAPPVLSGATSSTDSSTDSDDDDDDDAYWRIPLAPSSVLLRGCTLRNTEWVIGVVLYTGCDTKIQLNAGGTPSKRTRIEKQMNPQVILNFVILAAMCLVCGITHVLYFSAFNFEGAPFALEPYEMDGTGELTIAVTTFFTCVIIFQNLIPISLYVTVEIVKTMQAYFIYCDELIYDEALDKPCAVRTWNLSDDLGQIEYIFSDKTGTLTQNVMQLRKCSIAGRVYGDAFMKAEPRDQAAMCAHMLASVAQLNQSGPAIRLDKPATFVDTDVVPQLADPHSAATDFFRLLAVCNTVLPEKIGDADAGEVMVTYKAQSPDEEALVASAQAVGVALLNRSQNAVVVAEQGVPCVYDVLEIIEFNSTRKRMSVVVRDPEGKVRLLTKGADSVIFERLAPGQGALMQATLGHLQWFANDGLRTLCVAARNIDEDAFRDWHARYQSAGMLAVGRDEAMDEIAEELERDLVLMGATAIEDKLQDQVPETIAKLLAAGIRIWVLTGDKVETAITVGFSCNLLERSQNLIVIQGDDYWSTRRQLQESLVTLLDANVPADTLAADEHSCPPKYALVIDGSSLKYALQKENRLLFLEVGCRCVSVVVARASPLQKAQVVQLVRQELDSLTLAVGDGANDVSMIQAANVGVGIAGLESAAASLSSDYAIGQFRFLQRLLLVHGRWSYRRISVMNLTFFYKNIIWTFVLFWYQCYCGFSGSIVFEYSYVVFACSVFTVIPSMLIGILDQDVPDYQALAFPKLFIGGLRQEQYNTVRFWLYILDAIYQSLVAFFFGYLLYTDAIVSPLGYSSDLYEAGTAMAAYAIITANVYMVLNIKSWSWLTFVGFPLNVALFPLYVWVYAIYSSDSPIAGLERVLLANPTFWLSVPLAVLVAVAPRLLLEYWRSNYLPTDVDIVREMSTAQFAAAVGDGIDATTAQAARAAGALPTAAATLPTITSSSSVVSQSTGSGSGTTAATPSALPARILGTLTQAVDTAFDTVREFGRQQRSRFRHHVRPSVLLYMGQPEGDGRRQPNTGFAFSANEGGGAARINAGSMGRRTAAAATADFASDSHVEIGAGARRARAESDAVAAVEGAAGGRSPGVRGHGRMFSL</sequence>
<dbReference type="InterPro" id="IPR032631">
    <property type="entry name" value="P-type_ATPase_N"/>
</dbReference>
<evidence type="ECO:0000256" key="17">
    <source>
        <dbReference type="RuleBase" id="RU362033"/>
    </source>
</evidence>
<dbReference type="SUPFAM" id="SSF81660">
    <property type="entry name" value="Metal cation-transporting ATPase, ATP-binding domain N"/>
    <property type="match status" value="1"/>
</dbReference>
<feature type="binding site" evidence="15">
    <location>
        <position position="702"/>
    </location>
    <ligand>
        <name>ATP</name>
        <dbReference type="ChEBI" id="CHEBI:30616"/>
    </ligand>
</feature>
<evidence type="ECO:0000256" key="5">
    <source>
        <dbReference type="ARBA" id="ARBA00022723"/>
    </source>
</evidence>
<dbReference type="InterPro" id="IPR008250">
    <property type="entry name" value="ATPase_P-typ_transduc_dom_A_sf"/>
</dbReference>
<dbReference type="PRINTS" id="PR00119">
    <property type="entry name" value="CATATPASE"/>
</dbReference>
<feature type="binding site" evidence="15">
    <location>
        <position position="996"/>
    </location>
    <ligand>
        <name>ATP</name>
        <dbReference type="ChEBI" id="CHEBI:30616"/>
    </ligand>
</feature>
<feature type="active site" description="4-aspartylphosphate intermediate" evidence="14">
    <location>
        <position position="702"/>
    </location>
</feature>
<feature type="binding site" evidence="15">
    <location>
        <position position="704"/>
    </location>
    <ligand>
        <name>ATP</name>
        <dbReference type="ChEBI" id="CHEBI:30616"/>
    </ligand>
</feature>
<evidence type="ECO:0000256" key="10">
    <source>
        <dbReference type="ARBA" id="ARBA00022989"/>
    </source>
</evidence>
<evidence type="ECO:0000256" key="18">
    <source>
        <dbReference type="SAM" id="MobiDB-lite"/>
    </source>
</evidence>
<feature type="binding site" evidence="16">
    <location>
        <position position="704"/>
    </location>
    <ligand>
        <name>Mg(2+)</name>
        <dbReference type="ChEBI" id="CHEBI:18420"/>
    </ligand>
</feature>
<dbReference type="InterPro" id="IPR023299">
    <property type="entry name" value="ATPase_P-typ_cyto_dom_N"/>
</dbReference>
<dbReference type="GO" id="GO:0000287">
    <property type="term" value="F:magnesium ion binding"/>
    <property type="evidence" value="ECO:0007669"/>
    <property type="project" value="UniProtKB-UniRule"/>
</dbReference>
<evidence type="ECO:0000256" key="4">
    <source>
        <dbReference type="ARBA" id="ARBA00022692"/>
    </source>
</evidence>
<dbReference type="STRING" id="578462.A0A0L0SAN9"/>
<feature type="compositionally biased region" description="Pro residues" evidence="18">
    <location>
        <begin position="21"/>
        <end position="32"/>
    </location>
</feature>
<feature type="compositionally biased region" description="Low complexity" evidence="18">
    <location>
        <begin position="154"/>
        <end position="175"/>
    </location>
</feature>
<keyword evidence="4 17" id="KW-0812">Transmembrane</keyword>
<dbReference type="EC" id="7.6.2.1" evidence="17"/>
<feature type="binding site" evidence="15">
    <location>
        <position position="1127"/>
    </location>
    <ligand>
        <name>ATP</name>
        <dbReference type="ChEBI" id="CHEBI:30616"/>
    </ligand>
</feature>
<keyword evidence="22" id="KW-1185">Reference proteome</keyword>
<dbReference type="SFLD" id="SFLDG00002">
    <property type="entry name" value="C1.7:_P-type_atpase_like"/>
    <property type="match status" value="1"/>
</dbReference>
<feature type="binding site" evidence="15">
    <location>
        <position position="1103"/>
    </location>
    <ligand>
        <name>ATP</name>
        <dbReference type="ChEBI" id="CHEBI:30616"/>
    </ligand>
</feature>
<feature type="transmembrane region" description="Helical" evidence="17">
    <location>
        <begin position="1184"/>
        <end position="1206"/>
    </location>
</feature>
<keyword evidence="7 15" id="KW-0067">ATP-binding</keyword>
<dbReference type="InterPro" id="IPR032630">
    <property type="entry name" value="P_typ_ATPase_c"/>
</dbReference>
<dbReference type="OrthoDB" id="377733at2759"/>
<keyword evidence="8 16" id="KW-0460">Magnesium</keyword>
<feature type="domain" description="P-type ATPase N-terminal" evidence="19">
    <location>
        <begin position="181"/>
        <end position="231"/>
    </location>
</feature>
<dbReference type="EMBL" id="GG745334">
    <property type="protein sequence ID" value="KNE59459.1"/>
    <property type="molecule type" value="Genomic_DNA"/>
</dbReference>
<reference evidence="22" key="2">
    <citation type="submission" date="2009-11" db="EMBL/GenBank/DDBJ databases">
        <title>The Genome Sequence of Allomyces macrogynus strain ATCC 38327.</title>
        <authorList>
            <consortium name="The Broad Institute Genome Sequencing Platform"/>
            <person name="Russ C."/>
            <person name="Cuomo C."/>
            <person name="Shea T."/>
            <person name="Young S.K."/>
            <person name="Zeng Q."/>
            <person name="Koehrsen M."/>
            <person name="Haas B."/>
            <person name="Borodovsky M."/>
            <person name="Guigo R."/>
            <person name="Alvarado L."/>
            <person name="Berlin A."/>
            <person name="Borenstein D."/>
            <person name="Chen Z."/>
            <person name="Engels R."/>
            <person name="Freedman E."/>
            <person name="Gellesch M."/>
            <person name="Goldberg J."/>
            <person name="Griggs A."/>
            <person name="Gujja S."/>
            <person name="Heiman D."/>
            <person name="Hepburn T."/>
            <person name="Howarth C."/>
            <person name="Jen D."/>
            <person name="Larson L."/>
            <person name="Lewis B."/>
            <person name="Mehta T."/>
            <person name="Park D."/>
            <person name="Pearson M."/>
            <person name="Roberts A."/>
            <person name="Saif S."/>
            <person name="Shenoy N."/>
            <person name="Sisk P."/>
            <person name="Stolte C."/>
            <person name="Sykes S."/>
            <person name="Walk T."/>
            <person name="White J."/>
            <person name="Yandava C."/>
            <person name="Burger G."/>
            <person name="Gray M.W."/>
            <person name="Holland P.W.H."/>
            <person name="King N."/>
            <person name="Lang F.B.F."/>
            <person name="Roger A.J."/>
            <person name="Ruiz-Trillo I."/>
            <person name="Lander E."/>
            <person name="Nusbaum C."/>
        </authorList>
    </citation>
    <scope>NUCLEOTIDE SEQUENCE [LARGE SCALE GENOMIC DNA]</scope>
    <source>
        <strain evidence="22">ATCC 38327</strain>
    </source>
</reference>
<evidence type="ECO:0000256" key="12">
    <source>
        <dbReference type="ARBA" id="ARBA00034036"/>
    </source>
</evidence>
<keyword evidence="9 17" id="KW-1278">Translocase</keyword>
<name>A0A0L0SAN9_ALLM3</name>
<organism evidence="21 22">
    <name type="scientific">Allomyces macrogynus (strain ATCC 38327)</name>
    <name type="common">Allomyces javanicus var. macrogynus</name>
    <dbReference type="NCBI Taxonomy" id="578462"/>
    <lineage>
        <taxon>Eukaryota</taxon>
        <taxon>Fungi</taxon>
        <taxon>Fungi incertae sedis</taxon>
        <taxon>Blastocladiomycota</taxon>
        <taxon>Blastocladiomycetes</taxon>
        <taxon>Blastocladiales</taxon>
        <taxon>Blastocladiaceae</taxon>
        <taxon>Allomyces</taxon>
    </lineage>
</organism>
<evidence type="ECO:0000256" key="14">
    <source>
        <dbReference type="PIRSR" id="PIRSR606539-1"/>
    </source>
</evidence>
<dbReference type="NCBIfam" id="TIGR01652">
    <property type="entry name" value="ATPase-Plipid"/>
    <property type="match status" value="1"/>
</dbReference>
<feature type="region of interest" description="Disordered" evidence="18">
    <location>
        <begin position="415"/>
        <end position="441"/>
    </location>
</feature>
<feature type="binding site" evidence="15">
    <location>
        <position position="916"/>
    </location>
    <ligand>
        <name>ATP</name>
        <dbReference type="ChEBI" id="CHEBI:30616"/>
    </ligand>
</feature>
<dbReference type="SUPFAM" id="SSF81665">
    <property type="entry name" value="Calcium ATPase, transmembrane domain M"/>
    <property type="match status" value="1"/>
</dbReference>
<dbReference type="GO" id="GO:0012505">
    <property type="term" value="C:endomembrane system"/>
    <property type="evidence" value="ECO:0007669"/>
    <property type="project" value="UniProtKB-SubCell"/>
</dbReference>
<evidence type="ECO:0000259" key="19">
    <source>
        <dbReference type="Pfam" id="PF16209"/>
    </source>
</evidence>
<evidence type="ECO:0000256" key="1">
    <source>
        <dbReference type="ARBA" id="ARBA00004127"/>
    </source>
</evidence>
<reference evidence="21 22" key="1">
    <citation type="submission" date="2009-11" db="EMBL/GenBank/DDBJ databases">
        <title>Annotation of Allomyces macrogynus ATCC 38327.</title>
        <authorList>
            <consortium name="The Broad Institute Genome Sequencing Platform"/>
            <person name="Russ C."/>
            <person name="Cuomo C."/>
            <person name="Burger G."/>
            <person name="Gray M.W."/>
            <person name="Holland P.W.H."/>
            <person name="King N."/>
            <person name="Lang F.B.F."/>
            <person name="Roger A.J."/>
            <person name="Ruiz-Trillo I."/>
            <person name="Young S.K."/>
            <person name="Zeng Q."/>
            <person name="Gargeya S."/>
            <person name="Fitzgerald M."/>
            <person name="Haas B."/>
            <person name="Abouelleil A."/>
            <person name="Alvarado L."/>
            <person name="Arachchi H.M."/>
            <person name="Berlin A."/>
            <person name="Chapman S.B."/>
            <person name="Gearin G."/>
            <person name="Goldberg J."/>
            <person name="Griggs A."/>
            <person name="Gujja S."/>
            <person name="Hansen M."/>
            <person name="Heiman D."/>
            <person name="Howarth C."/>
            <person name="Larimer J."/>
            <person name="Lui A."/>
            <person name="MacDonald P.J.P."/>
            <person name="McCowen C."/>
            <person name="Montmayeur A."/>
            <person name="Murphy C."/>
            <person name="Neiman D."/>
            <person name="Pearson M."/>
            <person name="Priest M."/>
            <person name="Roberts A."/>
            <person name="Saif S."/>
            <person name="Shea T."/>
            <person name="Sisk P."/>
            <person name="Stolte C."/>
            <person name="Sykes S."/>
            <person name="Wortman J."/>
            <person name="Nusbaum C."/>
            <person name="Birren B."/>
        </authorList>
    </citation>
    <scope>NUCLEOTIDE SEQUENCE [LARGE SCALE GENOMIC DNA]</scope>
    <source>
        <strain evidence="21 22">ATCC 38327</strain>
    </source>
</reference>
<feature type="region of interest" description="Disordered" evidence="18">
    <location>
        <begin position="153"/>
        <end position="175"/>
    </location>
</feature>
<feature type="binding site" evidence="16">
    <location>
        <position position="1123"/>
    </location>
    <ligand>
        <name>Mg(2+)</name>
        <dbReference type="ChEBI" id="CHEBI:18420"/>
    </ligand>
</feature>
<feature type="region of interest" description="Disordered" evidence="18">
    <location>
        <begin position="1"/>
        <end position="47"/>
    </location>
</feature>
<dbReference type="InterPro" id="IPR006539">
    <property type="entry name" value="P-type_ATPase_IV"/>
</dbReference>
<dbReference type="Gene3D" id="2.70.150.10">
    <property type="entry name" value="Calcium-transporting ATPase, cytoplasmic transduction domain A"/>
    <property type="match status" value="2"/>
</dbReference>
<feature type="binding site" evidence="15">
    <location>
        <position position="818"/>
    </location>
    <ligand>
        <name>ATP</name>
        <dbReference type="ChEBI" id="CHEBI:30616"/>
    </ligand>
</feature>
<feature type="binding site" evidence="16">
    <location>
        <position position="702"/>
    </location>
    <ligand>
        <name>Mg(2+)</name>
        <dbReference type="ChEBI" id="CHEBI:18420"/>
    </ligand>
</feature>
<dbReference type="InterPro" id="IPR044492">
    <property type="entry name" value="P_typ_ATPase_HD_dom"/>
</dbReference>
<dbReference type="Pfam" id="PF13246">
    <property type="entry name" value="Cation_ATPase"/>
    <property type="match status" value="1"/>
</dbReference>
<dbReference type="GO" id="GO:0140326">
    <property type="term" value="F:ATPase-coupled intramembrane lipid transporter activity"/>
    <property type="evidence" value="ECO:0007669"/>
    <property type="project" value="UniProtKB-EC"/>
</dbReference>
<dbReference type="SFLD" id="SFLDS00003">
    <property type="entry name" value="Haloacid_Dehalogenase"/>
    <property type="match status" value="1"/>
</dbReference>
<dbReference type="SUPFAM" id="SSF81653">
    <property type="entry name" value="Calcium ATPase, transduction domain A"/>
    <property type="match status" value="1"/>
</dbReference>
<feature type="transmembrane region" description="Helical" evidence="17">
    <location>
        <begin position="1263"/>
        <end position="1282"/>
    </location>
</feature>
<evidence type="ECO:0000256" key="2">
    <source>
        <dbReference type="ARBA" id="ARBA00008109"/>
    </source>
</evidence>
<dbReference type="FunFam" id="3.40.50.1000:FF:000001">
    <property type="entry name" value="Phospholipid-transporting ATPase IC"/>
    <property type="match status" value="1"/>
</dbReference>
<dbReference type="InterPro" id="IPR001757">
    <property type="entry name" value="P_typ_ATPase"/>
</dbReference>
<dbReference type="GO" id="GO:0005524">
    <property type="term" value="F:ATP binding"/>
    <property type="evidence" value="ECO:0007669"/>
    <property type="project" value="UniProtKB-UniRule"/>
</dbReference>
<feature type="transmembrane region" description="Helical" evidence="17">
    <location>
        <begin position="630"/>
        <end position="654"/>
    </location>
</feature>
<dbReference type="Pfam" id="PF16209">
    <property type="entry name" value="PhoLip_ATPase_N"/>
    <property type="match status" value="1"/>
</dbReference>
<proteinExistence type="inferred from homology"/>
<keyword evidence="6 15" id="KW-0547">Nucleotide-binding</keyword>
<evidence type="ECO:0000313" key="21">
    <source>
        <dbReference type="EMBL" id="KNE59459.1"/>
    </source>
</evidence>
<dbReference type="SUPFAM" id="SSF56784">
    <property type="entry name" value="HAD-like"/>
    <property type="match status" value="1"/>
</dbReference>
<comment type="subcellular location">
    <subcellularLocation>
        <location evidence="1">Endomembrane system</location>
        <topology evidence="1">Multi-pass membrane protein</topology>
    </subcellularLocation>
    <subcellularLocation>
        <location evidence="17">Membrane</location>
        <topology evidence="17">Multi-pass membrane protein</topology>
    </subcellularLocation>
</comment>
<feature type="compositionally biased region" description="Low complexity" evidence="18">
    <location>
        <begin position="87"/>
        <end position="98"/>
    </location>
</feature>
<dbReference type="FunFam" id="3.40.50.1000:FF:000014">
    <property type="entry name" value="Phospholipid-transporting ATPase"/>
    <property type="match status" value="1"/>
</dbReference>
<dbReference type="SFLD" id="SFLDF00027">
    <property type="entry name" value="p-type_atpase"/>
    <property type="match status" value="1"/>
</dbReference>
<dbReference type="Gene3D" id="1.20.1110.10">
    <property type="entry name" value="Calcium-transporting ATPase, transmembrane domain"/>
    <property type="match status" value="1"/>
</dbReference>
<feature type="binding site" evidence="15">
    <location>
        <position position="859"/>
    </location>
    <ligand>
        <name>ATP</name>
        <dbReference type="ChEBI" id="CHEBI:30616"/>
    </ligand>
</feature>
<feature type="transmembrane region" description="Helical" evidence="17">
    <location>
        <begin position="1327"/>
        <end position="1349"/>
    </location>
</feature>
<dbReference type="InterPro" id="IPR023298">
    <property type="entry name" value="ATPase_P-typ_TM_dom_sf"/>
</dbReference>
<comment type="catalytic activity">
    <reaction evidence="13">
        <text>a 1,2-diacyl-sn-glycero-3-phosphoethanolamine(out) + ATP + H2O = a 1,2-diacyl-sn-glycero-3-phosphoethanolamine(in) + ADP + phosphate + H(+)</text>
        <dbReference type="Rhea" id="RHEA:66132"/>
        <dbReference type="ChEBI" id="CHEBI:15377"/>
        <dbReference type="ChEBI" id="CHEBI:15378"/>
        <dbReference type="ChEBI" id="CHEBI:30616"/>
        <dbReference type="ChEBI" id="CHEBI:43474"/>
        <dbReference type="ChEBI" id="CHEBI:64612"/>
        <dbReference type="ChEBI" id="CHEBI:456216"/>
    </reaction>
    <physiologicalReaction direction="left-to-right" evidence="13">
        <dbReference type="Rhea" id="RHEA:66133"/>
    </physiologicalReaction>
</comment>
<dbReference type="GO" id="GO:0045332">
    <property type="term" value="P:phospholipid translocation"/>
    <property type="evidence" value="ECO:0007669"/>
    <property type="project" value="TreeGrafter"/>
</dbReference>
<feature type="compositionally biased region" description="Basic residues" evidence="18">
    <location>
        <begin position="70"/>
        <end position="82"/>
    </location>
</feature>
<feature type="region of interest" description="Disordered" evidence="18">
    <location>
        <begin position="484"/>
        <end position="526"/>
    </location>
</feature>
<feature type="binding site" evidence="15">
    <location>
        <position position="1097"/>
    </location>
    <ligand>
        <name>ATP</name>
        <dbReference type="ChEBI" id="CHEBI:30616"/>
    </ligand>
</feature>
<comment type="similarity">
    <text evidence="2 17">Belongs to the cation transport ATPase (P-type) (TC 3.A.3) family. Type IV subfamily.</text>
</comment>
<dbReference type="CDD" id="cd02073">
    <property type="entry name" value="P-type_ATPase_APLT_Dnf-like"/>
    <property type="match status" value="1"/>
</dbReference>
<evidence type="ECO:0000256" key="7">
    <source>
        <dbReference type="ARBA" id="ARBA00022840"/>
    </source>
</evidence>
<protein>
    <recommendedName>
        <fullName evidence="17">Phospholipid-transporting ATPase</fullName>
        <ecNumber evidence="17">7.6.2.1</ecNumber>
    </recommendedName>
</protein>
<dbReference type="PANTHER" id="PTHR24092:SF180">
    <property type="entry name" value="PHOSPHOLIPID-TRANSPORTING ATPASE DNF1-RELATED"/>
    <property type="match status" value="1"/>
</dbReference>
<gene>
    <name evidence="21" type="ORF">AMAG_03736</name>
</gene>
<feature type="transmembrane region" description="Helical" evidence="17">
    <location>
        <begin position="1212"/>
        <end position="1233"/>
    </location>
</feature>
<evidence type="ECO:0000256" key="3">
    <source>
        <dbReference type="ARBA" id="ARBA00022448"/>
    </source>
</evidence>
<feature type="compositionally biased region" description="Low complexity" evidence="18">
    <location>
        <begin position="33"/>
        <end position="47"/>
    </location>
</feature>
<feature type="transmembrane region" description="Helical" evidence="17">
    <location>
        <begin position="1369"/>
        <end position="1387"/>
    </location>
</feature>
<feature type="binding site" evidence="15">
    <location>
        <position position="997"/>
    </location>
    <ligand>
        <name>ATP</name>
        <dbReference type="ChEBI" id="CHEBI:30616"/>
    </ligand>
</feature>
<dbReference type="eggNOG" id="KOG0206">
    <property type="taxonomic scope" value="Eukaryota"/>
</dbReference>
<dbReference type="GO" id="GO:0005886">
    <property type="term" value="C:plasma membrane"/>
    <property type="evidence" value="ECO:0007669"/>
    <property type="project" value="TreeGrafter"/>
</dbReference>
<evidence type="ECO:0000256" key="6">
    <source>
        <dbReference type="ARBA" id="ARBA00022741"/>
    </source>
</evidence>
<evidence type="ECO:0000256" key="8">
    <source>
        <dbReference type="ARBA" id="ARBA00022842"/>
    </source>
</evidence>
<evidence type="ECO:0000259" key="20">
    <source>
        <dbReference type="Pfam" id="PF16212"/>
    </source>
</evidence>
<dbReference type="InterPro" id="IPR018303">
    <property type="entry name" value="ATPase_P-typ_P_site"/>
</dbReference>
<feature type="binding site" evidence="15">
    <location>
        <position position="882"/>
    </location>
    <ligand>
        <name>ATP</name>
        <dbReference type="ChEBI" id="CHEBI:30616"/>
    </ligand>
</feature>
<feature type="binding site" evidence="15">
    <location>
        <position position="1126"/>
    </location>
    <ligand>
        <name>ATP</name>
        <dbReference type="ChEBI" id="CHEBI:30616"/>
    </ligand>
</feature>
<dbReference type="PANTHER" id="PTHR24092">
    <property type="entry name" value="PROBABLE PHOSPHOLIPID-TRANSPORTING ATPASE"/>
    <property type="match status" value="1"/>
</dbReference>
<feature type="binding site" evidence="15">
    <location>
        <position position="703"/>
    </location>
    <ligand>
        <name>ATP</name>
        <dbReference type="ChEBI" id="CHEBI:30616"/>
    </ligand>
</feature>
<dbReference type="InterPro" id="IPR023214">
    <property type="entry name" value="HAD_sf"/>
</dbReference>
<dbReference type="Pfam" id="PF16212">
    <property type="entry name" value="PhoLip_ATPase_C"/>
    <property type="match status" value="1"/>
</dbReference>
<feature type="transmembrane region" description="Helical" evidence="17">
    <location>
        <begin position="585"/>
        <end position="610"/>
    </location>
</feature>
<feature type="compositionally biased region" description="Acidic residues" evidence="18">
    <location>
        <begin position="516"/>
        <end position="525"/>
    </location>
</feature>
<dbReference type="Proteomes" id="UP000054350">
    <property type="component" value="Unassembled WGS sequence"/>
</dbReference>
<dbReference type="OMA" id="FIGTMEW"/>
<feature type="binding site" evidence="16">
    <location>
        <position position="1127"/>
    </location>
    <ligand>
        <name>Mg(2+)</name>
        <dbReference type="ChEBI" id="CHEBI:18420"/>
    </ligand>
</feature>
<comment type="catalytic activity">
    <reaction evidence="12 17">
        <text>ATP + H2O + phospholipidSide 1 = ADP + phosphate + phospholipidSide 2.</text>
        <dbReference type="EC" id="7.6.2.1"/>
    </reaction>
</comment>
<evidence type="ECO:0000256" key="16">
    <source>
        <dbReference type="PIRSR" id="PIRSR606539-3"/>
    </source>
</evidence>
<dbReference type="Gene3D" id="3.40.50.1000">
    <property type="entry name" value="HAD superfamily/HAD-like"/>
    <property type="match status" value="2"/>
</dbReference>
<feature type="binding site" evidence="15">
    <location>
        <position position="998"/>
    </location>
    <ligand>
        <name>ATP</name>
        <dbReference type="ChEBI" id="CHEBI:30616"/>
    </ligand>
</feature>
<keyword evidence="10 17" id="KW-1133">Transmembrane helix</keyword>
<evidence type="ECO:0000256" key="9">
    <source>
        <dbReference type="ARBA" id="ARBA00022967"/>
    </source>
</evidence>
<dbReference type="NCBIfam" id="TIGR01494">
    <property type="entry name" value="ATPase_P-type"/>
    <property type="match status" value="2"/>
</dbReference>
<comment type="cofactor">
    <cofactor evidence="16">
        <name>Mg(2+)</name>
        <dbReference type="ChEBI" id="CHEBI:18420"/>
    </cofactor>
</comment>
<feature type="region of interest" description="Disordered" evidence="18">
    <location>
        <begin position="70"/>
        <end position="126"/>
    </location>
</feature>
<evidence type="ECO:0000256" key="11">
    <source>
        <dbReference type="ARBA" id="ARBA00023136"/>
    </source>
</evidence>
<evidence type="ECO:0000313" key="22">
    <source>
        <dbReference type="Proteomes" id="UP000054350"/>
    </source>
</evidence>